<dbReference type="GO" id="GO:0016020">
    <property type="term" value="C:membrane"/>
    <property type="evidence" value="ECO:0007669"/>
    <property type="project" value="UniProtKB-SubCell"/>
</dbReference>
<dbReference type="EnsemblPlants" id="LPERR10G01500.1">
    <property type="protein sequence ID" value="LPERR10G01500.1"/>
    <property type="gene ID" value="LPERR10G01500"/>
</dbReference>
<feature type="transmembrane region" description="Helical" evidence="7">
    <location>
        <begin position="1040"/>
        <end position="1057"/>
    </location>
</feature>
<evidence type="ECO:0000256" key="6">
    <source>
        <dbReference type="SAM" id="MobiDB-lite"/>
    </source>
</evidence>
<feature type="transmembrane region" description="Helical" evidence="7">
    <location>
        <begin position="722"/>
        <end position="741"/>
    </location>
</feature>
<evidence type="ECO:0000313" key="9">
    <source>
        <dbReference type="Proteomes" id="UP000032180"/>
    </source>
</evidence>
<dbReference type="Pfam" id="PF00854">
    <property type="entry name" value="PTR2"/>
    <property type="match status" value="2"/>
</dbReference>
<dbReference type="Proteomes" id="UP000032180">
    <property type="component" value="Chromosome 10"/>
</dbReference>
<keyword evidence="5 7" id="KW-0472">Membrane</keyword>
<feature type="transmembrane region" description="Helical" evidence="7">
    <location>
        <begin position="647"/>
        <end position="666"/>
    </location>
</feature>
<feature type="transmembrane region" description="Helical" evidence="7">
    <location>
        <begin position="53"/>
        <end position="74"/>
    </location>
</feature>
<feature type="transmembrane region" description="Helical" evidence="7">
    <location>
        <begin position="122"/>
        <end position="145"/>
    </location>
</feature>
<dbReference type="PANTHER" id="PTHR11654">
    <property type="entry name" value="OLIGOPEPTIDE TRANSPORTER-RELATED"/>
    <property type="match status" value="1"/>
</dbReference>
<feature type="transmembrane region" description="Helical" evidence="7">
    <location>
        <begin position="747"/>
        <end position="767"/>
    </location>
</feature>
<feature type="transmembrane region" description="Helical" evidence="7">
    <location>
        <begin position="957"/>
        <end position="983"/>
    </location>
</feature>
<feature type="transmembrane region" description="Helical" evidence="7">
    <location>
        <begin position="428"/>
        <end position="448"/>
    </location>
</feature>
<evidence type="ECO:0000256" key="7">
    <source>
        <dbReference type="SAM" id="Phobius"/>
    </source>
</evidence>
<keyword evidence="4 7" id="KW-1133">Transmembrane helix</keyword>
<dbReference type="HOGENOM" id="CLU_002871_2_0_1"/>
<name>A0A0D9XHP4_9ORYZ</name>
<feature type="transmembrane region" description="Helical" evidence="7">
    <location>
        <begin position="505"/>
        <end position="522"/>
    </location>
</feature>
<protein>
    <submittedName>
        <fullName evidence="8">Uncharacterized protein</fullName>
    </submittedName>
</protein>
<dbReference type="InterPro" id="IPR000109">
    <property type="entry name" value="POT_fam"/>
</dbReference>
<feature type="transmembrane region" description="Helical" evidence="7">
    <location>
        <begin position="995"/>
        <end position="1020"/>
    </location>
</feature>
<feature type="transmembrane region" description="Helical" evidence="7">
    <location>
        <begin position="151"/>
        <end position="175"/>
    </location>
</feature>
<feature type="compositionally biased region" description="Polar residues" evidence="6">
    <location>
        <begin position="549"/>
        <end position="562"/>
    </location>
</feature>
<dbReference type="FunFam" id="1.20.1250.20:FF:000204">
    <property type="entry name" value="Peptide transporter PTR2"/>
    <property type="match status" value="2"/>
</dbReference>
<organism evidence="8 9">
    <name type="scientific">Leersia perrieri</name>
    <dbReference type="NCBI Taxonomy" id="77586"/>
    <lineage>
        <taxon>Eukaryota</taxon>
        <taxon>Viridiplantae</taxon>
        <taxon>Streptophyta</taxon>
        <taxon>Embryophyta</taxon>
        <taxon>Tracheophyta</taxon>
        <taxon>Spermatophyta</taxon>
        <taxon>Magnoliopsida</taxon>
        <taxon>Liliopsida</taxon>
        <taxon>Poales</taxon>
        <taxon>Poaceae</taxon>
        <taxon>BOP clade</taxon>
        <taxon>Oryzoideae</taxon>
        <taxon>Oryzeae</taxon>
        <taxon>Oryzinae</taxon>
        <taxon>Leersia</taxon>
    </lineage>
</organism>
<feature type="transmembrane region" description="Helical" evidence="7">
    <location>
        <begin position="917"/>
        <end position="937"/>
    </location>
</feature>
<feature type="transmembrane region" description="Helical" evidence="7">
    <location>
        <begin position="583"/>
        <end position="610"/>
    </location>
</feature>
<evidence type="ECO:0000256" key="2">
    <source>
        <dbReference type="ARBA" id="ARBA00005982"/>
    </source>
</evidence>
<reference evidence="8 9" key="1">
    <citation type="submission" date="2012-08" db="EMBL/GenBank/DDBJ databases">
        <title>Oryza genome evolution.</title>
        <authorList>
            <person name="Wing R.A."/>
        </authorList>
    </citation>
    <scope>NUCLEOTIDE SEQUENCE</scope>
</reference>
<comment type="subcellular location">
    <subcellularLocation>
        <location evidence="1">Membrane</location>
        <topology evidence="1">Multi-pass membrane protein</topology>
    </subcellularLocation>
</comment>
<evidence type="ECO:0000256" key="3">
    <source>
        <dbReference type="ARBA" id="ARBA00022692"/>
    </source>
</evidence>
<dbReference type="GO" id="GO:0022857">
    <property type="term" value="F:transmembrane transporter activity"/>
    <property type="evidence" value="ECO:0007669"/>
    <property type="project" value="InterPro"/>
</dbReference>
<feature type="transmembrane region" description="Helical" evidence="7">
    <location>
        <begin position="196"/>
        <end position="215"/>
    </location>
</feature>
<dbReference type="Gramene" id="LPERR10G01500.1">
    <property type="protein sequence ID" value="LPERR10G01500.1"/>
    <property type="gene ID" value="LPERR10G01500"/>
</dbReference>
<feature type="transmembrane region" description="Helical" evidence="7">
    <location>
        <begin position="94"/>
        <end position="115"/>
    </location>
</feature>
<proteinExistence type="inferred from homology"/>
<feature type="transmembrane region" description="Helical" evidence="7">
    <location>
        <begin position="622"/>
        <end position="640"/>
    </location>
</feature>
<reference evidence="9" key="2">
    <citation type="submission" date="2013-12" db="EMBL/GenBank/DDBJ databases">
        <authorList>
            <person name="Yu Y."/>
            <person name="Lee S."/>
            <person name="de Baynast K."/>
            <person name="Wissotski M."/>
            <person name="Liu L."/>
            <person name="Talag J."/>
            <person name="Goicoechea J."/>
            <person name="Angelova A."/>
            <person name="Jetty R."/>
            <person name="Kudrna D."/>
            <person name="Golser W."/>
            <person name="Rivera L."/>
            <person name="Zhang J."/>
            <person name="Wing R."/>
        </authorList>
    </citation>
    <scope>NUCLEOTIDE SEQUENCE</scope>
</reference>
<feature type="transmembrane region" description="Helical" evidence="7">
    <location>
        <begin position="678"/>
        <end position="701"/>
    </location>
</feature>
<evidence type="ECO:0000313" key="8">
    <source>
        <dbReference type="EnsemblPlants" id="LPERR10G01500.1"/>
    </source>
</evidence>
<accession>A0A0D9XHP4</accession>
<dbReference type="InterPro" id="IPR036259">
    <property type="entry name" value="MFS_trans_sf"/>
</dbReference>
<feature type="transmembrane region" description="Helical" evidence="7">
    <location>
        <begin position="221"/>
        <end position="241"/>
    </location>
</feature>
<sequence length="1071" mass="115582">MTIQVSLAEAQQEKLPLLPLLHGTPSQDGDSQCTNDGTVDINKKLAPKHSTGNWRACILILGVEFIECLALAGIGTNLVTYLTTVLHESNIDAASTVSTWNGSCYFTPLIGAFLADTYWGRYWTLVIFFFVYAAGMLVLTASATLPSLHHYVVYLGLYLVALGTGGVKPCTWALGADQFDSTDPAEQAAKASFFNWFYFAMTIGSLLSSTVLAWVQYSIGWGVGFAVATALIGIALAVFVSGKRVYRYRVMGEISPMTRLFQVVVAALKKRHLKLPDGQNHETSISIVGDGEGRMCAVTKVEELKTLVRMLPIWASMAFFTMVSAQMSSTFVEQGMAMDNRVGSFAMPPASMSSFEVVSTLVLIPLYDAVLVPTARRVTGNSRVISQLQRLGVGLVLSVIAMVYSALLERMRLVAAPARVSIMWQAPSYVIFGAAEVFTNIGMMEFFYDQSPGTMQSLSAALGQLAIAAGNYLNSGVLALVSSATARGGAPGWIPDDLNEGHLDYFFWVMAGFAALNLLLYLRCSMSYRRRTSSEHQEKLPLLPLFHGTPSQDEGSQYTSDGTVDINKDPAPKHSTGNWRACILILGVVFSGSLAGSGIGMNLVTFLTTVLHETNVDAASSVTTWFGTCFFTPLLGAFLADTYWGRYWTLVIFLFVYTFGMLVLTASATVPLLLHHGIVYLGLYLVALGTGGVMPCASALGADQFDSADPSEQAAKASFFNWLYFAITVGSVLSSTVLVWVQDSIGWGVGFAAAMAVMCIAVAVFIAGRKVYRYMPLGESPIASVFHVMVAAVRNRRVKIPDDERSIHGDGELVVPVVCDEGRGMCTVAQVEELKTLQRMLPVWASMVFFSMASSQMSSTFVEQGMAMDNRVGSFAVPPASLSSFEVGSTLVLIPLYDAVLVPIARRATGNSRGLSQLQRLGVGLALSVVAMTYSALLERTRLAAARSETAPAQVNIMWQVPSYAIFGTAEVFTNIGMLEFFYDQSPGTMKSLSAALGQLAIAAGNYLNSGVLALVSSATARGGAPGWIPDDLNEGHLDYFFWVMAGFAAVNLLLYLRCSMSYRRSTSSCQ</sequence>
<dbReference type="SUPFAM" id="SSF103473">
    <property type="entry name" value="MFS general substrate transporter"/>
    <property type="match status" value="2"/>
</dbReference>
<keyword evidence="9" id="KW-1185">Reference proteome</keyword>
<comment type="similarity">
    <text evidence="2">Belongs to the major facilitator superfamily. Proton-dependent oligopeptide transporter (POT/PTR) (TC 2.A.17) family.</text>
</comment>
<reference evidence="8" key="3">
    <citation type="submission" date="2015-04" db="UniProtKB">
        <authorList>
            <consortium name="EnsemblPlants"/>
        </authorList>
    </citation>
    <scope>IDENTIFICATION</scope>
</reference>
<feature type="transmembrane region" description="Helical" evidence="7">
    <location>
        <begin position="313"/>
        <end position="332"/>
    </location>
</feature>
<evidence type="ECO:0000256" key="5">
    <source>
        <dbReference type="ARBA" id="ARBA00023136"/>
    </source>
</evidence>
<evidence type="ECO:0000256" key="1">
    <source>
        <dbReference type="ARBA" id="ARBA00004141"/>
    </source>
</evidence>
<feature type="region of interest" description="Disordered" evidence="6">
    <location>
        <begin position="548"/>
        <end position="569"/>
    </location>
</feature>
<keyword evidence="3 7" id="KW-0812">Transmembrane</keyword>
<dbReference type="CDD" id="cd17351">
    <property type="entry name" value="MFS_NPF"/>
    <property type="match status" value="2"/>
</dbReference>
<feature type="transmembrane region" description="Helical" evidence="7">
    <location>
        <begin position="391"/>
        <end position="408"/>
    </location>
</feature>
<dbReference type="Gene3D" id="1.20.1250.20">
    <property type="entry name" value="MFS general substrate transporter like domains"/>
    <property type="match status" value="2"/>
</dbReference>
<dbReference type="AlphaFoldDB" id="A0A0D9XHP4"/>
<dbReference type="eggNOG" id="KOG1237">
    <property type="taxonomic scope" value="Eukaryota"/>
</dbReference>
<evidence type="ECO:0000256" key="4">
    <source>
        <dbReference type="ARBA" id="ARBA00022989"/>
    </source>
</evidence>